<dbReference type="PANTHER" id="PTHR46641">
    <property type="entry name" value="FMRFAMIDE RECEPTOR-RELATED"/>
    <property type="match status" value="1"/>
</dbReference>
<dbReference type="InterPro" id="IPR017452">
    <property type="entry name" value="GPCR_Rhodpsn_7TM"/>
</dbReference>
<evidence type="ECO:0000259" key="6">
    <source>
        <dbReference type="PROSITE" id="PS50262"/>
    </source>
</evidence>
<sequence length="341" mass="39133">MSPSCTKKLRNSPNFADERHLDSTSWSQAATEENSGMCIKVSFTNMTEYSELELTRQTWQLRVAAWIYKVYMPLMTGLGITGNLLSMVVLLFGKMLKSTTFTYMTSLAVCDAAVQLLHAADFVGILLHYNLYTSATCGMLYFLFFFFLHASVLLTVTMTVERYLMIKYPLKANVFFTVRKTRFAVATTFFVSFLVNVHNFFTRGTVWDEALMMDVCTSGERPTHFSCCKNTERFFCHGDLQTNGTSRDKRLKENRHITVMMILVTLAFLVLVGPMGVVLIVEQHILLTGGGQFRREAIRLFCSPIQRKRDTPACAHTNARLSFQKRERERENFAPKYDRKF</sequence>
<comment type="subcellular location">
    <subcellularLocation>
        <location evidence="1">Membrane</location>
    </subcellularLocation>
</comment>
<evidence type="ECO:0000256" key="5">
    <source>
        <dbReference type="SAM" id="Phobius"/>
    </source>
</evidence>
<dbReference type="AlphaFoldDB" id="A0A2T7PX89"/>
<dbReference type="OrthoDB" id="9990906at2759"/>
<dbReference type="SUPFAM" id="SSF81321">
    <property type="entry name" value="Family A G protein-coupled receptor-like"/>
    <property type="match status" value="1"/>
</dbReference>
<feature type="transmembrane region" description="Helical" evidence="5">
    <location>
        <begin position="104"/>
        <end position="127"/>
    </location>
</feature>
<dbReference type="Proteomes" id="UP000245119">
    <property type="component" value="Linkage Group LG1"/>
</dbReference>
<evidence type="ECO:0000313" key="8">
    <source>
        <dbReference type="Proteomes" id="UP000245119"/>
    </source>
</evidence>
<feature type="domain" description="G-protein coupled receptors family 1 profile" evidence="6">
    <location>
        <begin position="82"/>
        <end position="341"/>
    </location>
</feature>
<feature type="transmembrane region" description="Helical" evidence="5">
    <location>
        <begin position="181"/>
        <end position="201"/>
    </location>
</feature>
<keyword evidence="4 5" id="KW-0472">Membrane</keyword>
<dbReference type="Gene3D" id="1.20.1070.10">
    <property type="entry name" value="Rhodopsin 7-helix transmembrane proteins"/>
    <property type="match status" value="1"/>
</dbReference>
<gene>
    <name evidence="7" type="ORF">C0Q70_00656</name>
</gene>
<keyword evidence="2 5" id="KW-0812">Transmembrane</keyword>
<keyword evidence="3 5" id="KW-1133">Transmembrane helix</keyword>
<keyword evidence="8" id="KW-1185">Reference proteome</keyword>
<feature type="transmembrane region" description="Helical" evidence="5">
    <location>
        <begin position="70"/>
        <end position="92"/>
    </location>
</feature>
<dbReference type="PRINTS" id="PR00237">
    <property type="entry name" value="GPCRRHODOPSN"/>
</dbReference>
<evidence type="ECO:0000313" key="7">
    <source>
        <dbReference type="EMBL" id="PVD38046.1"/>
    </source>
</evidence>
<proteinExistence type="predicted"/>
<comment type="caution">
    <text evidence="7">The sequence shown here is derived from an EMBL/GenBank/DDBJ whole genome shotgun (WGS) entry which is preliminary data.</text>
</comment>
<feature type="transmembrane region" description="Helical" evidence="5">
    <location>
        <begin position="139"/>
        <end position="160"/>
    </location>
</feature>
<dbReference type="Pfam" id="PF00001">
    <property type="entry name" value="7tm_1"/>
    <property type="match status" value="1"/>
</dbReference>
<feature type="transmembrane region" description="Helical" evidence="5">
    <location>
        <begin position="257"/>
        <end position="281"/>
    </location>
</feature>
<dbReference type="InterPro" id="IPR000276">
    <property type="entry name" value="GPCR_Rhodpsn"/>
</dbReference>
<dbReference type="GO" id="GO:0016020">
    <property type="term" value="C:membrane"/>
    <property type="evidence" value="ECO:0007669"/>
    <property type="project" value="UniProtKB-SubCell"/>
</dbReference>
<dbReference type="PROSITE" id="PS50262">
    <property type="entry name" value="G_PROTEIN_RECEP_F1_2"/>
    <property type="match status" value="1"/>
</dbReference>
<dbReference type="InterPro" id="IPR052954">
    <property type="entry name" value="GPCR-Ligand_Int"/>
</dbReference>
<name>A0A2T7PX89_POMCA</name>
<dbReference type="EMBL" id="PZQS01000001">
    <property type="protein sequence ID" value="PVD38046.1"/>
    <property type="molecule type" value="Genomic_DNA"/>
</dbReference>
<accession>A0A2T7PX89</accession>
<dbReference type="GO" id="GO:0004930">
    <property type="term" value="F:G protein-coupled receptor activity"/>
    <property type="evidence" value="ECO:0007669"/>
    <property type="project" value="InterPro"/>
</dbReference>
<evidence type="ECO:0000256" key="1">
    <source>
        <dbReference type="ARBA" id="ARBA00004370"/>
    </source>
</evidence>
<evidence type="ECO:0000256" key="4">
    <source>
        <dbReference type="ARBA" id="ARBA00023136"/>
    </source>
</evidence>
<reference evidence="7 8" key="1">
    <citation type="submission" date="2018-04" db="EMBL/GenBank/DDBJ databases">
        <title>The genome of golden apple snail Pomacea canaliculata provides insight into stress tolerance and invasive adaptation.</title>
        <authorList>
            <person name="Liu C."/>
            <person name="Liu B."/>
            <person name="Ren Y."/>
            <person name="Zhang Y."/>
            <person name="Wang H."/>
            <person name="Li S."/>
            <person name="Jiang F."/>
            <person name="Yin L."/>
            <person name="Zhang G."/>
            <person name="Qian W."/>
            <person name="Fan W."/>
        </authorList>
    </citation>
    <scope>NUCLEOTIDE SEQUENCE [LARGE SCALE GENOMIC DNA]</scope>
    <source>
        <strain evidence="7">SZHN2017</strain>
        <tissue evidence="7">Muscle</tissue>
    </source>
</reference>
<organism evidence="7 8">
    <name type="scientific">Pomacea canaliculata</name>
    <name type="common">Golden apple snail</name>
    <dbReference type="NCBI Taxonomy" id="400727"/>
    <lineage>
        <taxon>Eukaryota</taxon>
        <taxon>Metazoa</taxon>
        <taxon>Spiralia</taxon>
        <taxon>Lophotrochozoa</taxon>
        <taxon>Mollusca</taxon>
        <taxon>Gastropoda</taxon>
        <taxon>Caenogastropoda</taxon>
        <taxon>Architaenioglossa</taxon>
        <taxon>Ampullarioidea</taxon>
        <taxon>Ampullariidae</taxon>
        <taxon>Pomacea</taxon>
    </lineage>
</organism>
<protein>
    <recommendedName>
        <fullName evidence="6">G-protein coupled receptors family 1 profile domain-containing protein</fullName>
    </recommendedName>
</protein>
<evidence type="ECO:0000256" key="2">
    <source>
        <dbReference type="ARBA" id="ARBA00022692"/>
    </source>
</evidence>
<evidence type="ECO:0000256" key="3">
    <source>
        <dbReference type="ARBA" id="ARBA00022989"/>
    </source>
</evidence>
<dbReference type="PANTHER" id="PTHR46641:SF2">
    <property type="entry name" value="FMRFAMIDE RECEPTOR"/>
    <property type="match status" value="1"/>
</dbReference>